<comment type="caution">
    <text evidence="1">The sequence shown here is derived from an EMBL/GenBank/DDBJ whole genome shotgun (WGS) entry which is preliminary data.</text>
</comment>
<dbReference type="Proteomes" id="UP001200557">
    <property type="component" value="Unassembled WGS sequence"/>
</dbReference>
<dbReference type="InterPro" id="IPR021308">
    <property type="entry name" value="GfcB"/>
</dbReference>
<reference evidence="1 2" key="1">
    <citation type="submission" date="2022-01" db="EMBL/GenBank/DDBJ databases">
        <title>Octadecabacter sp. nov., isolated from a marine alga.</title>
        <authorList>
            <person name="Jin M.S."/>
            <person name="Kim H.M."/>
            <person name="Han D.M."/>
            <person name="Jung J.J."/>
            <person name="Jeon C.O."/>
        </authorList>
    </citation>
    <scope>NUCLEOTIDE SEQUENCE [LARGE SCALE GENOMIC DNA]</scope>
    <source>
        <strain evidence="1 2">G9-8</strain>
    </source>
</reference>
<sequence>MKYNAMTVGLTALLVLGGCGQTEDTVSGIALSRLQAIGKPAPVRLSYEATRAQVTPELLEQIGIPVIIAHLESLGGTTLMAERARNGAVTTFMSDQRISISFNQGVIVATRGLGNDLMSANVTEVVASLDDARSGTAATRIHTYLDGENQTQTRQFNCSYNPDPEGKIIEACRDGDVTFENQYWRDQAGVPVASRQWIGPQLGYLIVEHLQN</sequence>
<dbReference type="EMBL" id="JAKGAQ010000001">
    <property type="protein sequence ID" value="MCF2869680.1"/>
    <property type="molecule type" value="Genomic_DNA"/>
</dbReference>
<protein>
    <submittedName>
        <fullName evidence="1">YjbF family lipoprotein</fullName>
    </submittedName>
</protein>
<organism evidence="1 2">
    <name type="scientific">Octadecabacter dasysiphoniae</name>
    <dbReference type="NCBI Taxonomy" id="2909341"/>
    <lineage>
        <taxon>Bacteria</taxon>
        <taxon>Pseudomonadati</taxon>
        <taxon>Pseudomonadota</taxon>
        <taxon>Alphaproteobacteria</taxon>
        <taxon>Rhodobacterales</taxon>
        <taxon>Roseobacteraceae</taxon>
        <taxon>Octadecabacter</taxon>
    </lineage>
</organism>
<evidence type="ECO:0000313" key="2">
    <source>
        <dbReference type="Proteomes" id="UP001200557"/>
    </source>
</evidence>
<dbReference type="PROSITE" id="PS51257">
    <property type="entry name" value="PROKAR_LIPOPROTEIN"/>
    <property type="match status" value="1"/>
</dbReference>
<proteinExistence type="predicted"/>
<dbReference type="SUPFAM" id="SSF159270">
    <property type="entry name" value="YmcC-like"/>
    <property type="match status" value="1"/>
</dbReference>
<dbReference type="Gene3D" id="2.40.360.10">
    <property type="entry name" value="YmcC-like"/>
    <property type="match status" value="1"/>
</dbReference>
<dbReference type="InterPro" id="IPR023373">
    <property type="entry name" value="YmcC_sf"/>
</dbReference>
<gene>
    <name evidence="1" type="ORF">L0664_01255</name>
</gene>
<dbReference type="Pfam" id="PF11102">
    <property type="entry name" value="YjbF"/>
    <property type="match status" value="1"/>
</dbReference>
<keyword evidence="1" id="KW-0449">Lipoprotein</keyword>
<name>A0ABS9CR22_9RHOB</name>
<dbReference type="RefSeq" id="WP_235223810.1">
    <property type="nucleotide sequence ID" value="NZ_JAKGAQ010000001.1"/>
</dbReference>
<accession>A0ABS9CR22</accession>
<evidence type="ECO:0000313" key="1">
    <source>
        <dbReference type="EMBL" id="MCF2869680.1"/>
    </source>
</evidence>
<keyword evidence="2" id="KW-1185">Reference proteome</keyword>